<evidence type="ECO:0000313" key="2">
    <source>
        <dbReference type="Proteomes" id="UP000320055"/>
    </source>
</evidence>
<proteinExistence type="predicted"/>
<dbReference type="RefSeq" id="WP_186376322.1">
    <property type="nucleotide sequence ID" value="NZ_LR214367.1"/>
</dbReference>
<sequence length="56" mass="6518">MNPEIKIKVNSLGAYLDKELDASKELALYFYEAYLELSEHTEMMIALNDNLLQRQP</sequence>
<keyword evidence="2" id="KW-1185">Reference proteome</keyword>
<accession>A0A563W1Y9</accession>
<dbReference type="Proteomes" id="UP000320055">
    <property type="component" value="Unassembled WGS sequence"/>
</dbReference>
<protein>
    <submittedName>
        <fullName evidence="1">Uncharacterized protein</fullName>
    </submittedName>
</protein>
<dbReference type="AlphaFoldDB" id="A0A563W1Y9"/>
<name>A0A563W1Y9_9CYAN</name>
<organism evidence="1 2">
    <name type="scientific">Hyella patelloides LEGE 07179</name>
    <dbReference type="NCBI Taxonomy" id="945734"/>
    <lineage>
        <taxon>Bacteria</taxon>
        <taxon>Bacillati</taxon>
        <taxon>Cyanobacteriota</taxon>
        <taxon>Cyanophyceae</taxon>
        <taxon>Pleurocapsales</taxon>
        <taxon>Hyellaceae</taxon>
        <taxon>Hyella</taxon>
    </lineage>
</organism>
<dbReference type="EMBL" id="CAACVJ010000595">
    <property type="protein sequence ID" value="VEP17680.1"/>
    <property type="molecule type" value="Genomic_DNA"/>
</dbReference>
<evidence type="ECO:0000313" key="1">
    <source>
        <dbReference type="EMBL" id="VEP17680.1"/>
    </source>
</evidence>
<reference evidence="1 2" key="1">
    <citation type="submission" date="2019-01" db="EMBL/GenBank/DDBJ databases">
        <authorList>
            <person name="Brito A."/>
        </authorList>
    </citation>
    <scope>NUCLEOTIDE SEQUENCE [LARGE SCALE GENOMIC DNA]</scope>
    <source>
        <strain evidence="1">1</strain>
    </source>
</reference>
<gene>
    <name evidence="1" type="ORF">H1P_6340009</name>
</gene>